<dbReference type="PROSITE" id="PS50802">
    <property type="entry name" value="OTU"/>
    <property type="match status" value="1"/>
</dbReference>
<dbReference type="OrthoDB" id="65596at2759"/>
<comment type="subcellular location">
    <subcellularLocation>
        <location evidence="9">Cytoplasm</location>
    </subcellularLocation>
</comment>
<dbReference type="PANTHER" id="PTHR13312">
    <property type="entry name" value="HIV-INDUCED PROTEIN-7-LIKE PROTEASE"/>
    <property type="match status" value="1"/>
</dbReference>
<evidence type="ECO:0000256" key="5">
    <source>
        <dbReference type="ARBA" id="ARBA00022786"/>
    </source>
</evidence>
<evidence type="ECO:0000256" key="4">
    <source>
        <dbReference type="ARBA" id="ARBA00022771"/>
    </source>
</evidence>
<evidence type="ECO:0000313" key="13">
    <source>
        <dbReference type="Proteomes" id="UP000298138"/>
    </source>
</evidence>
<dbReference type="Gene3D" id="3.10.20.90">
    <property type="entry name" value="Phosphatidylinositol 3-kinase Catalytic Subunit, Chain A, domain 1"/>
    <property type="match status" value="1"/>
</dbReference>
<sequence>MRVKLRSPNGTDVLILEETATVAGLLEQIASKSSIPPAALELKFSYPPKVLDLRSHGKTTLLSELPFKLNGEQIIVSSLSSANDGGGVVAASKSSQPSTTSSTSTSSTAVPSSTFYNPTSRNAPGSANNFSFGGGGSTNTVSSRPPLNLTRSQSSKVDKTDPPTVPLPSGRGMVVLRVMEDDNSCLFRALSYVLTRSEVSMEEMRQVVAGVIQGDQEKPKEERTYTEATLEQKPDAYCEWIKMESSWGGAIELGILADFFGAQIIAIDVGSGSVFRFNESSNNVSIVAYSGIHYDAIALSQAGRSPLDPTGDEIVFDKIDTEMVEGAQELCKKLKNKGYYTDTKNFSLMCKVCNLKMTGEKGAVIHASQTGHSDFGEC</sequence>
<dbReference type="GO" id="GO:0005634">
    <property type="term" value="C:nucleus"/>
    <property type="evidence" value="ECO:0007669"/>
    <property type="project" value="TreeGrafter"/>
</dbReference>
<dbReference type="SUPFAM" id="SSF54001">
    <property type="entry name" value="Cysteine proteinases"/>
    <property type="match status" value="1"/>
</dbReference>
<dbReference type="GO" id="GO:0004843">
    <property type="term" value="F:cysteine-type deubiquitinase activity"/>
    <property type="evidence" value="ECO:0007669"/>
    <property type="project" value="UniProtKB-UniRule"/>
</dbReference>
<evidence type="ECO:0000256" key="7">
    <source>
        <dbReference type="ARBA" id="ARBA00022807"/>
    </source>
</evidence>
<keyword evidence="6 9" id="KW-0378">Hydrolase</keyword>
<dbReference type="Proteomes" id="UP000298138">
    <property type="component" value="Unassembled WGS sequence"/>
</dbReference>
<dbReference type="AlphaFoldDB" id="A0A4S2MUB8"/>
<feature type="domain" description="OTU" evidence="11">
    <location>
        <begin position="174"/>
        <end position="300"/>
    </location>
</feature>
<keyword evidence="4" id="KW-0863">Zinc-finger</keyword>
<dbReference type="EC" id="3.4.19.12" evidence="9"/>
<dbReference type="Pfam" id="PF02338">
    <property type="entry name" value="OTU"/>
    <property type="match status" value="1"/>
</dbReference>
<evidence type="ECO:0000256" key="10">
    <source>
        <dbReference type="SAM" id="MobiDB-lite"/>
    </source>
</evidence>
<protein>
    <recommendedName>
        <fullName evidence="9">Ubiquitin thioesterase OTU</fullName>
        <ecNumber evidence="9">3.4.19.12</ecNumber>
    </recommendedName>
</protein>
<keyword evidence="8" id="KW-0862">Zinc</keyword>
<feature type="region of interest" description="Disordered" evidence="10">
    <location>
        <begin position="86"/>
        <end position="168"/>
    </location>
</feature>
<comment type="function">
    <text evidence="9">Hydrolase that can remove conjugated ubiquitin from proteins and may therefore play an important regulatory role at the level of protein turnover by preventing degradation.</text>
</comment>
<dbReference type="FunCoup" id="A0A4S2MUB8">
    <property type="interactions" value="692"/>
</dbReference>
<evidence type="ECO:0000313" key="12">
    <source>
        <dbReference type="EMBL" id="TGZ80169.1"/>
    </source>
</evidence>
<evidence type="ECO:0000256" key="9">
    <source>
        <dbReference type="RuleBase" id="RU367104"/>
    </source>
</evidence>
<dbReference type="GO" id="GO:0016579">
    <property type="term" value="P:protein deubiquitination"/>
    <property type="evidence" value="ECO:0007669"/>
    <property type="project" value="TreeGrafter"/>
</dbReference>
<dbReference type="GO" id="GO:0030968">
    <property type="term" value="P:endoplasmic reticulum unfolded protein response"/>
    <property type="evidence" value="ECO:0007669"/>
    <property type="project" value="TreeGrafter"/>
</dbReference>
<name>A0A4S2MUB8_9PEZI</name>
<evidence type="ECO:0000256" key="6">
    <source>
        <dbReference type="ARBA" id="ARBA00022801"/>
    </source>
</evidence>
<proteinExistence type="predicted"/>
<reference evidence="12 13" key="1">
    <citation type="submission" date="2019-04" db="EMBL/GenBank/DDBJ databases">
        <title>Comparative genomics and transcriptomics to analyze fruiting body development in filamentous ascomycetes.</title>
        <authorList>
            <consortium name="DOE Joint Genome Institute"/>
            <person name="Lutkenhaus R."/>
            <person name="Traeger S."/>
            <person name="Breuer J."/>
            <person name="Kuo A."/>
            <person name="Lipzen A."/>
            <person name="Pangilinan J."/>
            <person name="Dilworth D."/>
            <person name="Sandor L."/>
            <person name="Poggeler S."/>
            <person name="Barry K."/>
            <person name="Grigoriev I.V."/>
            <person name="Nowrousian M."/>
        </authorList>
    </citation>
    <scope>NUCLEOTIDE SEQUENCE [LARGE SCALE GENOMIC DNA]</scope>
    <source>
        <strain evidence="12 13">CBS 389.68</strain>
    </source>
</reference>
<keyword evidence="7 9" id="KW-0788">Thiol protease</keyword>
<dbReference type="GO" id="GO:0036503">
    <property type="term" value="P:ERAD pathway"/>
    <property type="evidence" value="ECO:0007669"/>
    <property type="project" value="TreeGrafter"/>
</dbReference>
<dbReference type="GO" id="GO:0005829">
    <property type="term" value="C:cytosol"/>
    <property type="evidence" value="ECO:0007669"/>
    <property type="project" value="TreeGrafter"/>
</dbReference>
<dbReference type="InterPro" id="IPR003323">
    <property type="entry name" value="OTU_dom"/>
</dbReference>
<keyword evidence="3" id="KW-0479">Metal-binding</keyword>
<dbReference type="InterPro" id="IPR057766">
    <property type="entry name" value="Znf-C2H2_OTU1-like_C"/>
</dbReference>
<accession>A0A4S2MUB8</accession>
<organism evidence="12 13">
    <name type="scientific">Ascodesmis nigricans</name>
    <dbReference type="NCBI Taxonomy" id="341454"/>
    <lineage>
        <taxon>Eukaryota</taxon>
        <taxon>Fungi</taxon>
        <taxon>Dikarya</taxon>
        <taxon>Ascomycota</taxon>
        <taxon>Pezizomycotina</taxon>
        <taxon>Pezizomycetes</taxon>
        <taxon>Pezizales</taxon>
        <taxon>Ascodesmidaceae</taxon>
        <taxon>Ascodesmis</taxon>
    </lineage>
</organism>
<dbReference type="GO" id="GO:0008270">
    <property type="term" value="F:zinc ion binding"/>
    <property type="evidence" value="ECO:0007669"/>
    <property type="project" value="UniProtKB-KW"/>
</dbReference>
<evidence type="ECO:0000256" key="2">
    <source>
        <dbReference type="ARBA" id="ARBA00022670"/>
    </source>
</evidence>
<evidence type="ECO:0000256" key="3">
    <source>
        <dbReference type="ARBA" id="ARBA00022723"/>
    </source>
</evidence>
<dbReference type="InterPro" id="IPR048857">
    <property type="entry name" value="OTU1_Ubl"/>
</dbReference>
<evidence type="ECO:0000256" key="1">
    <source>
        <dbReference type="ARBA" id="ARBA00000707"/>
    </source>
</evidence>
<evidence type="ECO:0000256" key="8">
    <source>
        <dbReference type="ARBA" id="ARBA00022833"/>
    </source>
</evidence>
<dbReference type="EMBL" id="ML220126">
    <property type="protein sequence ID" value="TGZ80169.1"/>
    <property type="molecule type" value="Genomic_DNA"/>
</dbReference>
<keyword evidence="9" id="KW-0963">Cytoplasm</keyword>
<dbReference type="InterPro" id="IPR038765">
    <property type="entry name" value="Papain-like_cys_pep_sf"/>
</dbReference>
<dbReference type="CDD" id="cd17059">
    <property type="entry name" value="Ubl_OTU1"/>
    <property type="match status" value="1"/>
</dbReference>
<comment type="catalytic activity">
    <reaction evidence="1 9">
        <text>Thiol-dependent hydrolysis of ester, thioester, amide, peptide and isopeptide bonds formed by the C-terminal Gly of ubiquitin (a 76-residue protein attached to proteins as an intracellular targeting signal).</text>
        <dbReference type="EC" id="3.4.19.12"/>
    </reaction>
</comment>
<keyword evidence="2" id="KW-0645">Protease</keyword>
<dbReference type="Pfam" id="PF24560">
    <property type="entry name" value="zf-C2H2_OTU1_C"/>
    <property type="match status" value="1"/>
</dbReference>
<dbReference type="Gene3D" id="3.90.70.80">
    <property type="match status" value="1"/>
</dbReference>
<evidence type="ECO:0000259" key="11">
    <source>
        <dbReference type="PROSITE" id="PS50802"/>
    </source>
</evidence>
<dbReference type="Pfam" id="PF21403">
    <property type="entry name" value="OTU1_UBXL"/>
    <property type="match status" value="1"/>
</dbReference>
<dbReference type="InParanoid" id="A0A4S2MUB8"/>
<dbReference type="CDD" id="cd22745">
    <property type="entry name" value="OTU_OTU1"/>
    <property type="match status" value="1"/>
</dbReference>
<gene>
    <name evidence="12" type="ORF">EX30DRAFT_341737</name>
</gene>
<feature type="compositionally biased region" description="Low complexity" evidence="10">
    <location>
        <begin position="92"/>
        <end position="114"/>
    </location>
</feature>
<dbReference type="PANTHER" id="PTHR13312:SF0">
    <property type="entry name" value="UBIQUITIN THIOESTERASE OTU1"/>
    <property type="match status" value="1"/>
</dbReference>
<dbReference type="STRING" id="341454.A0A4S2MUB8"/>
<keyword evidence="13" id="KW-1185">Reference proteome</keyword>
<keyword evidence="5 9" id="KW-0833">Ubl conjugation pathway</keyword>